<dbReference type="InterPro" id="IPR011050">
    <property type="entry name" value="Pectin_lyase_fold/virulence"/>
</dbReference>
<dbReference type="SUPFAM" id="SSF51126">
    <property type="entry name" value="Pectin lyase-like"/>
    <property type="match status" value="1"/>
</dbReference>
<dbReference type="InterPro" id="IPR044060">
    <property type="entry name" value="Bacterial_rp_domain"/>
</dbReference>
<dbReference type="Gene3D" id="2.160.20.10">
    <property type="entry name" value="Single-stranded right-handed beta-helix, Pectin lyase-like"/>
    <property type="match status" value="1"/>
</dbReference>
<dbReference type="InterPro" id="IPR012334">
    <property type="entry name" value="Pectin_lyas_fold"/>
</dbReference>
<protein>
    <recommendedName>
        <fullName evidence="1">Bacterial repeat domain-containing protein</fullName>
    </recommendedName>
</protein>
<gene>
    <name evidence="2" type="ORF">LCGC14_2916770</name>
</gene>
<dbReference type="Pfam" id="PF18998">
    <property type="entry name" value="Flg_new_2"/>
    <property type="match status" value="1"/>
</dbReference>
<feature type="domain" description="Bacterial repeat" evidence="1">
    <location>
        <begin position="247"/>
        <end position="312"/>
    </location>
</feature>
<feature type="non-terminal residue" evidence="2">
    <location>
        <position position="1"/>
    </location>
</feature>
<feature type="non-terminal residue" evidence="2">
    <location>
        <position position="382"/>
    </location>
</feature>
<dbReference type="AlphaFoldDB" id="A0A0F8ZXJ9"/>
<comment type="caution">
    <text evidence="2">The sequence shown here is derived from an EMBL/GenBank/DDBJ whole genome shotgun (WGS) entry which is preliminary data.</text>
</comment>
<accession>A0A0F8ZXJ9</accession>
<reference evidence="2" key="1">
    <citation type="journal article" date="2015" name="Nature">
        <title>Complex archaea that bridge the gap between prokaryotes and eukaryotes.</title>
        <authorList>
            <person name="Spang A."/>
            <person name="Saw J.H."/>
            <person name="Jorgensen S.L."/>
            <person name="Zaremba-Niedzwiedzka K."/>
            <person name="Martijn J."/>
            <person name="Lind A.E."/>
            <person name="van Eijk R."/>
            <person name="Schleper C."/>
            <person name="Guy L."/>
            <person name="Ettema T.J."/>
        </authorList>
    </citation>
    <scope>NUCLEOTIDE SEQUENCE</scope>
</reference>
<name>A0A0F8ZXJ9_9ZZZZ</name>
<organism evidence="2">
    <name type="scientific">marine sediment metagenome</name>
    <dbReference type="NCBI Taxonomy" id="412755"/>
    <lineage>
        <taxon>unclassified sequences</taxon>
        <taxon>metagenomes</taxon>
        <taxon>ecological metagenomes</taxon>
    </lineage>
</organism>
<proteinExistence type="predicted"/>
<evidence type="ECO:0000313" key="2">
    <source>
        <dbReference type="EMBL" id="KKK71154.1"/>
    </source>
</evidence>
<dbReference type="EMBL" id="LAZR01057862">
    <property type="protein sequence ID" value="KKK71154.1"/>
    <property type="molecule type" value="Genomic_DNA"/>
</dbReference>
<sequence length="382" mass="41775">AAGAVAAIQSASMQKSGRYLAPEEMRQLLVSTGKPTTDTKVDITKPLIDVGVAMTGFAPQIPVYVEDGAMLNGEVIFDWDYETYQWDPDSYIMMEDPDFINGYFLPQISAGQSYDSPCVDAGNPATIDYVGDPNYTTATSFVRDVNEVDLGYHYGAAKEFTLDFAYVIDPEPDFAYEIVFEPSDPPPYAKYHQVPISVSLSDSIKGDYHIAGWSGTMDDSSKESENAVLMNNNTVVTVFIDKNEFELTVIVIGPGMVDPNGGSFEADSEIEITAYPEPGYAVKEWIGTDSDFDLSDVKTILMDTDREVTVRFGISRVINVPGNLPYIGIQEAIDLSENGDTIIIEPGTYIGRMFNVVGKNITISSANPHDPEVVGTTIIDMD</sequence>
<evidence type="ECO:0000259" key="1">
    <source>
        <dbReference type="Pfam" id="PF18998"/>
    </source>
</evidence>